<dbReference type="KEGG" id="chiz:HQ393_12165"/>
<dbReference type="Pfam" id="PF07433">
    <property type="entry name" value="DUF1513"/>
    <property type="match status" value="1"/>
</dbReference>
<organism evidence="1 2">
    <name type="scientific">Chitinibacter bivalviorum</name>
    <dbReference type="NCBI Taxonomy" id="2739434"/>
    <lineage>
        <taxon>Bacteria</taxon>
        <taxon>Pseudomonadati</taxon>
        <taxon>Pseudomonadota</taxon>
        <taxon>Betaproteobacteria</taxon>
        <taxon>Neisseriales</taxon>
        <taxon>Chitinibacteraceae</taxon>
        <taxon>Chitinibacter</taxon>
    </lineage>
</organism>
<dbReference type="InterPro" id="IPR011044">
    <property type="entry name" value="Quino_amine_DH_bsu"/>
</dbReference>
<dbReference type="SUPFAM" id="SSF50969">
    <property type="entry name" value="YVTN repeat-like/Quinoprotein amine dehydrogenase"/>
    <property type="match status" value="1"/>
</dbReference>
<dbReference type="Gene3D" id="2.130.10.10">
    <property type="entry name" value="YVTN repeat-like/Quinoprotein amine dehydrogenase"/>
    <property type="match status" value="1"/>
</dbReference>
<dbReference type="Proteomes" id="UP000509597">
    <property type="component" value="Chromosome"/>
</dbReference>
<gene>
    <name evidence="1" type="ORF">HQ393_12165</name>
</gene>
<evidence type="ECO:0000313" key="2">
    <source>
        <dbReference type="Proteomes" id="UP000509597"/>
    </source>
</evidence>
<dbReference type="PIRSF" id="PIRSF028101">
    <property type="entry name" value="UCP028101"/>
    <property type="match status" value="1"/>
</dbReference>
<dbReference type="RefSeq" id="WP_179355432.1">
    <property type="nucleotide sequence ID" value="NZ_CP058627.1"/>
</dbReference>
<dbReference type="EMBL" id="CP058627">
    <property type="protein sequence ID" value="QLG88930.1"/>
    <property type="molecule type" value="Genomic_DNA"/>
</dbReference>
<dbReference type="InterPro" id="IPR008311">
    <property type="entry name" value="UCP028101"/>
</dbReference>
<keyword evidence="2" id="KW-1185">Reference proteome</keyword>
<name>A0A7H9BJS9_9NEIS</name>
<accession>A0A7H9BJS9</accession>
<sequence length="366" mass="39396">MINRRHFLQLSALATWPRHAVAGKAGTTSDQAVPTLLSASWSDEVMSAGMISGETYQPIALPGRGHGIVALPASGEAIVVSRRLGSWLAKINWQRGEVVQLREAEFDRHYFGHAILTPDGKTLITTENNDDSSQGLLGIYDVANLKRIAELPTWGIGPHEMIWLVPGKILAIANGGVLTLPETGRAKINRGQMNPSLVLLEWPSGKKLAEYVLEDKALSIRHLARSHDGTIGIALQAEYAKAEQHLNAPLLALLKPNADQLQLAAQAPALQGYGASIAAVHDAQLGSQFLISALRGNQLARWQSDGTPLASLNLLRPAGIASDGKQAWISSETGVLAHYQMGGDTLTMCPMQGTPRWDNHLVLVKN</sequence>
<evidence type="ECO:0000313" key="1">
    <source>
        <dbReference type="EMBL" id="QLG88930.1"/>
    </source>
</evidence>
<dbReference type="InterPro" id="IPR015943">
    <property type="entry name" value="WD40/YVTN_repeat-like_dom_sf"/>
</dbReference>
<proteinExistence type="predicted"/>
<protein>
    <submittedName>
        <fullName evidence="1">DUF1513 domain-containing protein</fullName>
    </submittedName>
</protein>
<dbReference type="AlphaFoldDB" id="A0A7H9BJS9"/>
<reference evidence="1 2" key="1">
    <citation type="submission" date="2020-07" db="EMBL/GenBank/DDBJ databases">
        <title>Complete genome sequence of Chitinibacter sp. 2T18.</title>
        <authorList>
            <person name="Bae J.-W."/>
            <person name="Choi J.-W."/>
        </authorList>
    </citation>
    <scope>NUCLEOTIDE SEQUENCE [LARGE SCALE GENOMIC DNA]</scope>
    <source>
        <strain evidence="1 2">2T18</strain>
    </source>
</reference>